<dbReference type="InterPro" id="IPR027482">
    <property type="entry name" value="Sec1-like_dom2"/>
</dbReference>
<keyword evidence="3" id="KW-1185">Reference proteome</keyword>
<dbReference type="Proteomes" id="UP001162131">
    <property type="component" value="Unassembled WGS sequence"/>
</dbReference>
<evidence type="ECO:0000313" key="2">
    <source>
        <dbReference type="EMBL" id="CAG9320163.1"/>
    </source>
</evidence>
<dbReference type="Pfam" id="PF00995">
    <property type="entry name" value="Sec1"/>
    <property type="match status" value="1"/>
</dbReference>
<dbReference type="Gene3D" id="3.40.50.2060">
    <property type="match status" value="1"/>
</dbReference>
<proteinExistence type="inferred from homology"/>
<dbReference type="PANTHER" id="PTHR11679">
    <property type="entry name" value="VESICLE PROTEIN SORTING-ASSOCIATED"/>
    <property type="match status" value="1"/>
</dbReference>
<gene>
    <name evidence="2" type="ORF">BSTOLATCC_MIC25398</name>
</gene>
<dbReference type="AlphaFoldDB" id="A0AAU9J9B3"/>
<evidence type="ECO:0000256" key="1">
    <source>
        <dbReference type="ARBA" id="ARBA00009884"/>
    </source>
</evidence>
<evidence type="ECO:0008006" key="4">
    <source>
        <dbReference type="Google" id="ProtNLM"/>
    </source>
</evidence>
<accession>A0AAU9J9B3</accession>
<dbReference type="PIRSF" id="PIRSF005715">
    <property type="entry name" value="VPS45_Sec1"/>
    <property type="match status" value="1"/>
</dbReference>
<dbReference type="Gene3D" id="1.25.40.60">
    <property type="match status" value="1"/>
</dbReference>
<name>A0AAU9J9B3_9CILI</name>
<dbReference type="Gene3D" id="3.90.830.10">
    <property type="entry name" value="Syntaxin Binding Protein 1, Chain A, domain 2"/>
    <property type="match status" value="1"/>
</dbReference>
<dbReference type="SUPFAM" id="SSF56815">
    <property type="entry name" value="Sec1/munc18-like (SM) proteins"/>
    <property type="match status" value="1"/>
</dbReference>
<reference evidence="2" key="1">
    <citation type="submission" date="2021-09" db="EMBL/GenBank/DDBJ databases">
        <authorList>
            <consortium name="AG Swart"/>
            <person name="Singh M."/>
            <person name="Singh A."/>
            <person name="Seah K."/>
            <person name="Emmerich C."/>
        </authorList>
    </citation>
    <scope>NUCLEOTIDE SEQUENCE</scope>
    <source>
        <strain evidence="2">ATCC30299</strain>
    </source>
</reference>
<dbReference type="Gene3D" id="3.40.50.1910">
    <property type="match status" value="1"/>
</dbReference>
<protein>
    <recommendedName>
        <fullName evidence="4">Vacuolar protein sorting-associated protein 45</fullName>
    </recommendedName>
</protein>
<organism evidence="2 3">
    <name type="scientific">Blepharisma stoltei</name>
    <dbReference type="NCBI Taxonomy" id="1481888"/>
    <lineage>
        <taxon>Eukaryota</taxon>
        <taxon>Sar</taxon>
        <taxon>Alveolata</taxon>
        <taxon>Ciliophora</taxon>
        <taxon>Postciliodesmatophora</taxon>
        <taxon>Heterotrichea</taxon>
        <taxon>Heterotrichida</taxon>
        <taxon>Blepharismidae</taxon>
        <taxon>Blepharisma</taxon>
    </lineage>
</organism>
<dbReference type="InterPro" id="IPR043154">
    <property type="entry name" value="Sec-1-like_dom1"/>
</dbReference>
<dbReference type="InterPro" id="IPR001619">
    <property type="entry name" value="Sec1-like"/>
</dbReference>
<comment type="similarity">
    <text evidence="1">Belongs to the STXBP/unc-18/SEC1 family.</text>
</comment>
<dbReference type="InterPro" id="IPR036045">
    <property type="entry name" value="Sec1-like_sf"/>
</dbReference>
<dbReference type="InterPro" id="IPR043127">
    <property type="entry name" value="Sec-1-like_dom3a"/>
</dbReference>
<sequence>MEPRYSFIRILRDYLERIFEDNQGMKSLVLDHETTSIISLIITQSEILQKNVFLVEPIEKSILVSDADERLGHLSAIYIIRPTEDNFSKLSQAISNPKYGNYHLYFTNAVPPAFLSRLASADRQEIVRQVFEIFSDFYPINHDLFTLNLPSTIGLTKSYQRWQPQDVALMDRMVLGLFSALLAIKKLPVIRYQRNSELCYSLADRIHSKLREDPDLMSLYTGRSSNGHKTTIDNVDQSTVLLILDRREDPVTPLLHQWTYQAMLHDLLNLDMNKVSLKQVSNDLKQIALSSIQDPFYSENMFSNFGDLALSIKSYVDQYEQARQTTGKVESIEDMKRFIEIYPEFNRMAGNVSKHVTLTSELDHAIKARLLLDISEIEQDIACNENRGDQFRQICEMLRDSRFNNFDKVKLALLYALRYEKDDKINQIKDMLRQNGIKEEQVELIDAIIQYAGSEVRQCDLFHNKNLFARARSKVTTVLKNVPNVYTQHQPYLINTIEHLIKGKLKESEFTPTAPFNPKERISTIIIFMVGGTTYEEAKEIALMNQRGMEPTILLGGSYIHNSVSFLAEITQLIMRNEI</sequence>
<evidence type="ECO:0000313" key="3">
    <source>
        <dbReference type="Proteomes" id="UP001162131"/>
    </source>
</evidence>
<dbReference type="GO" id="GO:0016192">
    <property type="term" value="P:vesicle-mediated transport"/>
    <property type="evidence" value="ECO:0007669"/>
    <property type="project" value="InterPro"/>
</dbReference>
<dbReference type="EMBL" id="CAJZBQ010000024">
    <property type="protein sequence ID" value="CAG9320163.1"/>
    <property type="molecule type" value="Genomic_DNA"/>
</dbReference>
<comment type="caution">
    <text evidence="2">The sequence shown here is derived from an EMBL/GenBank/DDBJ whole genome shotgun (WGS) entry which is preliminary data.</text>
</comment>